<evidence type="ECO:0000313" key="2">
    <source>
        <dbReference type="Proteomes" id="UP000602284"/>
    </source>
</evidence>
<comment type="caution">
    <text evidence="1">The sequence shown here is derived from an EMBL/GenBank/DDBJ whole genome shotgun (WGS) entry which is preliminary data.</text>
</comment>
<evidence type="ECO:0000313" key="1">
    <source>
        <dbReference type="EMBL" id="MBL0388222.1"/>
    </source>
</evidence>
<dbReference type="Proteomes" id="UP000602284">
    <property type="component" value="Unassembled WGS sequence"/>
</dbReference>
<reference evidence="1 2" key="1">
    <citation type="submission" date="2021-01" db="EMBL/GenBank/DDBJ databases">
        <title>Tumebacillus sp. strain ITR2 16S ribosomal RNA gene Genome sequencing and assembly.</title>
        <authorList>
            <person name="Kang M."/>
        </authorList>
    </citation>
    <scope>NUCLEOTIDE SEQUENCE [LARGE SCALE GENOMIC DNA]</scope>
    <source>
        <strain evidence="1 2">ITR2</strain>
    </source>
</reference>
<keyword evidence="2" id="KW-1185">Reference proteome</keyword>
<proteinExistence type="predicted"/>
<protein>
    <submittedName>
        <fullName evidence="1">Uncharacterized protein</fullName>
    </submittedName>
</protein>
<gene>
    <name evidence="1" type="ORF">JJB07_16535</name>
</gene>
<dbReference type="RefSeq" id="WP_201636982.1">
    <property type="nucleotide sequence ID" value="NZ_JAEQNB010000005.1"/>
</dbReference>
<sequence length="260" mass="29228">MSIQRFSLSVEEMILSLSVMGRQETAAGLLGMTIGPLSDEELEVRMLTAGHSLAAREWLQVLENGQTHTLDPDLQEAIRPIADAEHSIRLSKWENGQELTLGLHVAQGTLTTHEIRQGVIHRVQRLENLDDVVETVESFLSIQYEAAESQEPLLWNRFADSVAERENGLDLHPTLLDSGLPEEISDMIARDLQQTEGFWSILRIEYTEDNRDPYSTGGILLLPGSAHTWMISEVEGSHGEQAKLRPCSRDELKRELQNLL</sequence>
<organism evidence="1 2">
    <name type="scientific">Tumebacillus amylolyticus</name>
    <dbReference type="NCBI Taxonomy" id="2801339"/>
    <lineage>
        <taxon>Bacteria</taxon>
        <taxon>Bacillati</taxon>
        <taxon>Bacillota</taxon>
        <taxon>Bacilli</taxon>
        <taxon>Bacillales</taxon>
        <taxon>Alicyclobacillaceae</taxon>
        <taxon>Tumebacillus</taxon>
    </lineage>
</organism>
<accession>A0ABS1JD62</accession>
<name>A0ABS1JD62_9BACL</name>
<dbReference type="EMBL" id="JAEQNB010000005">
    <property type="protein sequence ID" value="MBL0388222.1"/>
    <property type="molecule type" value="Genomic_DNA"/>
</dbReference>